<evidence type="ECO:0000259" key="5">
    <source>
        <dbReference type="Pfam" id="PF17801"/>
    </source>
</evidence>
<accession>G2SWN8</accession>
<evidence type="ECO:0000256" key="2">
    <source>
        <dbReference type="ARBA" id="ARBA00022729"/>
    </source>
</evidence>
<dbReference type="Gene3D" id="2.60.40.1180">
    <property type="entry name" value="Golgi alpha-mannosidase II"/>
    <property type="match status" value="1"/>
</dbReference>
<dbReference type="PANTHER" id="PTHR11452:SF42">
    <property type="entry name" value="ALPHA-GALACTOSIDASE"/>
    <property type="match status" value="1"/>
</dbReference>
<dbReference type="RefSeq" id="WP_014079367.1">
    <property type="nucleotide sequence ID" value="NC_015977.1"/>
</dbReference>
<dbReference type="GeneID" id="93723032"/>
<keyword evidence="3 6" id="KW-0378">Hydrolase</keyword>
<protein>
    <submittedName>
        <fullName evidence="6">Glycoside hydrolase clan GH-D</fullName>
    </submittedName>
</protein>
<dbReference type="InterPro" id="IPR013780">
    <property type="entry name" value="Glyco_hydro_b"/>
</dbReference>
<dbReference type="CDD" id="cd14792">
    <property type="entry name" value="GH27"/>
    <property type="match status" value="1"/>
</dbReference>
<evidence type="ECO:0000256" key="3">
    <source>
        <dbReference type="ARBA" id="ARBA00022801"/>
    </source>
</evidence>
<dbReference type="InterPro" id="IPR017853">
    <property type="entry name" value="GH"/>
</dbReference>
<dbReference type="InterPro" id="IPR002241">
    <property type="entry name" value="Glyco_hydro_27"/>
</dbReference>
<dbReference type="GO" id="GO:0004553">
    <property type="term" value="F:hydrolase activity, hydrolyzing O-glycosyl compounds"/>
    <property type="evidence" value="ECO:0007669"/>
    <property type="project" value="InterPro"/>
</dbReference>
<gene>
    <name evidence="6" type="ordered locus">RHOM_06015</name>
</gene>
<dbReference type="Pfam" id="PF16499">
    <property type="entry name" value="Melibiase_2"/>
    <property type="match status" value="1"/>
</dbReference>
<dbReference type="SUPFAM" id="SSF51445">
    <property type="entry name" value="(Trans)glycosidases"/>
    <property type="match status" value="1"/>
</dbReference>
<dbReference type="InterPro" id="IPR041233">
    <property type="entry name" value="Melibiase_C"/>
</dbReference>
<keyword evidence="4" id="KW-0326">Glycosidase</keyword>
<dbReference type="Pfam" id="PF17801">
    <property type="entry name" value="Melibiase_C"/>
    <property type="match status" value="1"/>
</dbReference>
<dbReference type="eggNOG" id="COG1501">
    <property type="taxonomic scope" value="Bacteria"/>
</dbReference>
<evidence type="ECO:0000256" key="4">
    <source>
        <dbReference type="ARBA" id="ARBA00023295"/>
    </source>
</evidence>
<dbReference type="STRING" id="585394.RHOM_06015"/>
<sequence>MTTKSRCICSGFLCSIGNIVNGEEKERSMKYRMKHAPMGWNSYDYYDTTVTEREVRANADYMAAHLKPYGWEYIVVDIQWYAKNTGSQREKYQYIPFGEVSMDEYGRLLPCTDRFPSAKDGVGFRALADYVHGLGLKFGIHIMRGIPREAAHRHLPILGSDALASDIADPSSICKWNPDMYGIRMGEPGAQEYYDSIVALYAQWGVDFIKCDDICNTNLYVEHPYSAAHEIEMLQHAIEKCGRDIVLSLSPGPALIEKAWHYETYANMWRITDDFWDTWELLYDMFRRCELWQNHVGCGSFPDCDMLPVGRLGKGFGQERQTNFTRDEQKTMMTLWCMFGSPLMIGGELTKLDDWTRFLLTRQELLQMLDADYVGRQVARDLRHAVWSCVNEKKGERYLALFNFMEQPAQCEAALPETEAFADMCGQPGTIRARELWDGTELIVHNDCLSDEIPAHGVHVFRIDKK</sequence>
<dbReference type="GO" id="GO:0005975">
    <property type="term" value="P:carbohydrate metabolic process"/>
    <property type="evidence" value="ECO:0007669"/>
    <property type="project" value="InterPro"/>
</dbReference>
<organism evidence="6 7">
    <name type="scientific">Roseburia hominis (strain DSM 16839 / JCM 17582 / NCIMB 14029 / A2-183)</name>
    <dbReference type="NCBI Taxonomy" id="585394"/>
    <lineage>
        <taxon>Bacteria</taxon>
        <taxon>Bacillati</taxon>
        <taxon>Bacillota</taxon>
        <taxon>Clostridia</taxon>
        <taxon>Lachnospirales</taxon>
        <taxon>Lachnospiraceae</taxon>
        <taxon>Roseburia</taxon>
    </lineage>
</organism>
<dbReference type="KEGG" id="rho:RHOM_06015"/>
<evidence type="ECO:0000256" key="1">
    <source>
        <dbReference type="ARBA" id="ARBA00009743"/>
    </source>
</evidence>
<dbReference type="PANTHER" id="PTHR11452">
    <property type="entry name" value="ALPHA-GALACTOSIDASE/ALPHA-N-ACETYLGALACTOSAMINIDASE"/>
    <property type="match status" value="1"/>
</dbReference>
<dbReference type="Gene3D" id="3.20.20.70">
    <property type="entry name" value="Aldolase class I"/>
    <property type="match status" value="1"/>
</dbReference>
<evidence type="ECO:0000313" key="6">
    <source>
        <dbReference type="EMBL" id="AEN96322.1"/>
    </source>
</evidence>
<dbReference type="InterPro" id="IPR013785">
    <property type="entry name" value="Aldolase_TIM"/>
</dbReference>
<dbReference type="Proteomes" id="UP000008178">
    <property type="component" value="Chromosome"/>
</dbReference>
<reference evidence="6 7" key="1">
    <citation type="journal article" date="2015" name="Genome Announc.">
        <title>Complete genome sequence of the human gut symbiont Roseburia hominis.</title>
        <authorList>
            <person name="Travis A.J."/>
            <person name="Kelly D."/>
            <person name="Flint H.J."/>
            <person name="Aminov R.I."/>
        </authorList>
    </citation>
    <scope>NUCLEOTIDE SEQUENCE [LARGE SCALE GENOMIC DNA]</scope>
    <source>
        <strain evidence="7">DSM 16839 / JCM 17582 / NCIMB 14029 / A2-183</strain>
    </source>
</reference>
<feature type="domain" description="Alpha galactosidase C-terminal" evidence="5">
    <location>
        <begin position="386"/>
        <end position="463"/>
    </location>
</feature>
<keyword evidence="7" id="KW-1185">Reference proteome</keyword>
<keyword evidence="2" id="KW-0732">Signal</keyword>
<proteinExistence type="inferred from homology"/>
<dbReference type="AlphaFoldDB" id="G2SWN8"/>
<dbReference type="HOGENOM" id="CLU_013093_5_0_9"/>
<dbReference type="EMBL" id="CP003040">
    <property type="protein sequence ID" value="AEN96322.1"/>
    <property type="molecule type" value="Genomic_DNA"/>
</dbReference>
<comment type="similarity">
    <text evidence="1">Belongs to the glycosyl hydrolase 27 family.</text>
</comment>
<evidence type="ECO:0000313" key="7">
    <source>
        <dbReference type="Proteomes" id="UP000008178"/>
    </source>
</evidence>
<name>G2SWN8_ROSHA</name>